<accession>A0A1T4PLA6</accession>
<dbReference type="Proteomes" id="UP000190637">
    <property type="component" value="Unassembled WGS sequence"/>
</dbReference>
<evidence type="ECO:0000313" key="2">
    <source>
        <dbReference type="EMBL" id="SJZ92036.1"/>
    </source>
</evidence>
<dbReference type="OrthoDB" id="3436985at2"/>
<feature type="transmembrane region" description="Helical" evidence="1">
    <location>
        <begin position="112"/>
        <end position="131"/>
    </location>
</feature>
<gene>
    <name evidence="2" type="ORF">SAMN02745673_01862</name>
</gene>
<reference evidence="2 3" key="1">
    <citation type="submission" date="2017-02" db="EMBL/GenBank/DDBJ databases">
        <authorList>
            <person name="Peterson S.W."/>
        </authorList>
    </citation>
    <scope>NUCLEOTIDE SEQUENCE [LARGE SCALE GENOMIC DNA]</scope>
    <source>
        <strain evidence="2 3">DSM 45154</strain>
    </source>
</reference>
<keyword evidence="3" id="KW-1185">Reference proteome</keyword>
<keyword evidence="1" id="KW-1133">Transmembrane helix</keyword>
<organism evidence="2 3">
    <name type="scientific">Marinactinospora thermotolerans DSM 45154</name>
    <dbReference type="NCBI Taxonomy" id="1122192"/>
    <lineage>
        <taxon>Bacteria</taxon>
        <taxon>Bacillati</taxon>
        <taxon>Actinomycetota</taxon>
        <taxon>Actinomycetes</taxon>
        <taxon>Streptosporangiales</taxon>
        <taxon>Nocardiopsidaceae</taxon>
        <taxon>Marinactinospora</taxon>
    </lineage>
</organism>
<keyword evidence="1" id="KW-0472">Membrane</keyword>
<protein>
    <submittedName>
        <fullName evidence="2">Uncharacterized protein</fullName>
    </submittedName>
</protein>
<feature type="transmembrane region" description="Helical" evidence="1">
    <location>
        <begin position="138"/>
        <end position="155"/>
    </location>
</feature>
<sequence length="184" mass="18872">MTSRSETGRWWGDRLVGPGATGAEYLLCAFAVAAGTLFALVAGIRAGLPAIPLAVTALLAVDLYGGAVANATRAAKRHWHRPGRTARHHLAFVAAHLHPFVLAWAVPGVGWATATLVYGMIVAGALAVLIAPPALRRPVAFAAAVLVPVAVAALAPPPAELAWFAPVLAVKLLPGHLLAEEAGT</sequence>
<proteinExistence type="predicted"/>
<evidence type="ECO:0000256" key="1">
    <source>
        <dbReference type="SAM" id="Phobius"/>
    </source>
</evidence>
<feature type="transmembrane region" description="Helical" evidence="1">
    <location>
        <begin position="90"/>
        <end position="106"/>
    </location>
</feature>
<dbReference type="EMBL" id="FUWS01000004">
    <property type="protein sequence ID" value="SJZ92036.1"/>
    <property type="molecule type" value="Genomic_DNA"/>
</dbReference>
<evidence type="ECO:0000313" key="3">
    <source>
        <dbReference type="Proteomes" id="UP000190637"/>
    </source>
</evidence>
<feature type="transmembrane region" description="Helical" evidence="1">
    <location>
        <begin position="50"/>
        <end position="69"/>
    </location>
</feature>
<feature type="transmembrane region" description="Helical" evidence="1">
    <location>
        <begin position="25"/>
        <end position="44"/>
    </location>
</feature>
<dbReference type="STRING" id="1122192.SAMN02745673_01862"/>
<keyword evidence="1" id="KW-0812">Transmembrane</keyword>
<dbReference type="AlphaFoldDB" id="A0A1T4PLA6"/>
<name>A0A1T4PLA6_9ACTN</name>
<dbReference type="RefSeq" id="WP_078761206.1">
    <property type="nucleotide sequence ID" value="NZ_FUWS01000004.1"/>
</dbReference>